<proteinExistence type="predicted"/>
<protein>
    <submittedName>
        <fullName evidence="1">ABC transporter ATP-binding protein</fullName>
    </submittedName>
</protein>
<name>A0ACC6V2D0_9CREN</name>
<organism evidence="1 2">
    <name type="scientific">Thermoproteus sp. AZ2</name>
    <dbReference type="NCBI Taxonomy" id="1609232"/>
    <lineage>
        <taxon>Archaea</taxon>
        <taxon>Thermoproteota</taxon>
        <taxon>Thermoprotei</taxon>
        <taxon>Thermoproteales</taxon>
        <taxon>Thermoproteaceae</taxon>
        <taxon>Thermoproteus</taxon>
    </lineage>
</organism>
<accession>A0ACC6V2D0</accession>
<keyword evidence="1" id="KW-0067">ATP-binding</keyword>
<dbReference type="Proteomes" id="UP000033636">
    <property type="component" value="Unassembled WGS sequence"/>
</dbReference>
<gene>
    <name evidence="1" type="ORF">TU35_008285</name>
</gene>
<evidence type="ECO:0000313" key="1">
    <source>
        <dbReference type="EMBL" id="MFB6491213.1"/>
    </source>
</evidence>
<dbReference type="EMBL" id="JZWT02000024">
    <property type="protein sequence ID" value="MFB6491213.1"/>
    <property type="molecule type" value="Genomic_DNA"/>
</dbReference>
<sequence>MLLSIRGLRVGYRTVMGVLNVLEDVNLDVDRGEIVGIVGESGSGKSTLGQAVARVLPGNAVASGEILVDGVNLLGLNEKEMEKYRGTTVFMVLQNPFTSLNPVKTVGYQLMEAARIRMARDGEGFDEGKAYEMALGALKDLRFPDPEVIMLRYPHQLSGGQIQRVVLAMSLILRPKILIADEPTSALDVTIQAQVINLFKDLSKEMGSAILFITHDISLAYVISTRIVVLYAGRVMEDGDVDAVIKEPMHPYTQGLIAGVPDLSKFAGGRAKLQSIPGNPPSFLDLPSGCKFHPRCPYAMDICRAEEPPLVKTGGRAVRCWLYGGR</sequence>
<comment type="caution">
    <text evidence="1">The sequence shown here is derived from an EMBL/GenBank/DDBJ whole genome shotgun (WGS) entry which is preliminary data.</text>
</comment>
<evidence type="ECO:0000313" key="2">
    <source>
        <dbReference type="Proteomes" id="UP000033636"/>
    </source>
</evidence>
<reference evidence="1" key="1">
    <citation type="submission" date="2024-07" db="EMBL/GenBank/DDBJ databases">
        <title>Metagenome and Metagenome-Assembled Genomes of Archaea from a hot spring from the geothermal field of Los Azufres, Mexico.</title>
        <authorList>
            <person name="Marin-Paredes R."/>
            <person name="Martinez-Romero E."/>
            <person name="Servin-Garciduenas L.E."/>
        </authorList>
    </citation>
    <scope>NUCLEOTIDE SEQUENCE</scope>
</reference>
<keyword evidence="1" id="KW-0547">Nucleotide-binding</keyword>